<dbReference type="InterPro" id="IPR020839">
    <property type="entry name" value="SCD"/>
</dbReference>
<dbReference type="GO" id="GO:0007062">
    <property type="term" value="P:sister chromatid cohesion"/>
    <property type="evidence" value="ECO:0007669"/>
    <property type="project" value="TreeGrafter"/>
</dbReference>
<evidence type="ECO:0000313" key="3">
    <source>
        <dbReference type="Proteomes" id="UP000683000"/>
    </source>
</evidence>
<keyword evidence="3" id="KW-1185">Reference proteome</keyword>
<evidence type="ECO:0000259" key="1">
    <source>
        <dbReference type="PROSITE" id="PS51425"/>
    </source>
</evidence>
<gene>
    <name evidence="2" type="ORF">JVT61DRAFT_12236</name>
</gene>
<dbReference type="Proteomes" id="UP000683000">
    <property type="component" value="Unassembled WGS sequence"/>
</dbReference>
<dbReference type="OrthoDB" id="498590at2759"/>
<dbReference type="GO" id="GO:0000785">
    <property type="term" value="C:chromatin"/>
    <property type="evidence" value="ECO:0007669"/>
    <property type="project" value="TreeGrafter"/>
</dbReference>
<dbReference type="PANTHER" id="PTHR11199">
    <property type="entry name" value="STROMAL ANTIGEN"/>
    <property type="match status" value="1"/>
</dbReference>
<dbReference type="Pfam" id="PF21581">
    <property type="entry name" value="SCD"/>
    <property type="match status" value="1"/>
</dbReference>
<evidence type="ECO:0000313" key="2">
    <source>
        <dbReference type="EMBL" id="KAG6370285.1"/>
    </source>
</evidence>
<protein>
    <recommendedName>
        <fullName evidence="1">SCD domain-containing protein</fullName>
    </recommendedName>
</protein>
<dbReference type="InterPro" id="IPR039662">
    <property type="entry name" value="Cohesin_Scc3/SA"/>
</dbReference>
<sequence length="85" mass="9798">MLISPVIDIQHLLQCFVYRHCDLDYNIRAECVKTMGSWFTHYPTHFLDGSYVGWVLSDSSTPVRLEAVRALAIVYAQSEYVGWIT</sequence>
<comment type="caution">
    <text evidence="2">The sequence shown here is derived from an EMBL/GenBank/DDBJ whole genome shotgun (WGS) entry which is preliminary data.</text>
</comment>
<dbReference type="GO" id="GO:0005634">
    <property type="term" value="C:nucleus"/>
    <property type="evidence" value="ECO:0007669"/>
    <property type="project" value="TreeGrafter"/>
</dbReference>
<proteinExistence type="predicted"/>
<reference evidence="2" key="1">
    <citation type="submission" date="2021-03" db="EMBL/GenBank/DDBJ databases">
        <title>Evolutionary innovations through gain and loss of genes in the ectomycorrhizal Boletales.</title>
        <authorList>
            <person name="Wu G."/>
            <person name="Miyauchi S."/>
            <person name="Morin E."/>
            <person name="Yang Z.-L."/>
            <person name="Xu J."/>
            <person name="Martin F.M."/>
        </authorList>
    </citation>
    <scope>NUCLEOTIDE SEQUENCE</scope>
    <source>
        <strain evidence="2">BR01</strain>
    </source>
</reference>
<dbReference type="EMBL" id="JAGFBS010000054">
    <property type="protein sequence ID" value="KAG6370285.1"/>
    <property type="molecule type" value="Genomic_DNA"/>
</dbReference>
<accession>A0A8I2YED0</accession>
<feature type="domain" description="SCD" evidence="1">
    <location>
        <begin position="16"/>
        <end position="85"/>
    </location>
</feature>
<dbReference type="GO" id="GO:0008278">
    <property type="term" value="C:cohesin complex"/>
    <property type="evidence" value="ECO:0007669"/>
    <property type="project" value="TreeGrafter"/>
</dbReference>
<dbReference type="GO" id="GO:0003682">
    <property type="term" value="F:chromatin binding"/>
    <property type="evidence" value="ECO:0007669"/>
    <property type="project" value="TreeGrafter"/>
</dbReference>
<dbReference type="AlphaFoldDB" id="A0A8I2YED0"/>
<organism evidence="2 3">
    <name type="scientific">Boletus reticuloceps</name>
    <dbReference type="NCBI Taxonomy" id="495285"/>
    <lineage>
        <taxon>Eukaryota</taxon>
        <taxon>Fungi</taxon>
        <taxon>Dikarya</taxon>
        <taxon>Basidiomycota</taxon>
        <taxon>Agaricomycotina</taxon>
        <taxon>Agaricomycetes</taxon>
        <taxon>Agaricomycetidae</taxon>
        <taxon>Boletales</taxon>
        <taxon>Boletineae</taxon>
        <taxon>Boletaceae</taxon>
        <taxon>Boletoideae</taxon>
        <taxon>Boletus</taxon>
    </lineage>
</organism>
<dbReference type="PANTHER" id="PTHR11199:SF0">
    <property type="entry name" value="LD34181P-RELATED"/>
    <property type="match status" value="1"/>
</dbReference>
<name>A0A8I2YED0_9AGAM</name>
<dbReference type="PROSITE" id="PS51425">
    <property type="entry name" value="SCD"/>
    <property type="match status" value="1"/>
</dbReference>